<dbReference type="AlphaFoldDB" id="A0AAD5QS48"/>
<evidence type="ECO:0000313" key="3">
    <source>
        <dbReference type="Proteomes" id="UP001196413"/>
    </source>
</evidence>
<comment type="caution">
    <text evidence="2">The sequence shown here is derived from an EMBL/GenBank/DDBJ whole genome shotgun (WGS) entry which is preliminary data.</text>
</comment>
<dbReference type="PANTHER" id="PTHR34721:SF11">
    <property type="entry name" value="ACTIVIN_RECP DOMAIN-CONTAINING PROTEIN"/>
    <property type="match status" value="1"/>
</dbReference>
<dbReference type="SUPFAM" id="SSF57302">
    <property type="entry name" value="Snake toxin-like"/>
    <property type="match status" value="1"/>
</dbReference>
<accession>A0AAD5QS48</accession>
<proteinExistence type="predicted"/>
<keyword evidence="3" id="KW-1185">Reference proteome</keyword>
<dbReference type="PANTHER" id="PTHR34721">
    <property type="entry name" value="PROTEIN CBG09734"/>
    <property type="match status" value="1"/>
</dbReference>
<reference evidence="2" key="1">
    <citation type="submission" date="2021-06" db="EMBL/GenBank/DDBJ databases">
        <title>Parelaphostrongylus tenuis whole genome reference sequence.</title>
        <authorList>
            <person name="Garwood T.J."/>
            <person name="Larsen P.A."/>
            <person name="Fountain-Jones N.M."/>
            <person name="Garbe J.R."/>
            <person name="Macchietto M.G."/>
            <person name="Kania S.A."/>
            <person name="Gerhold R.W."/>
            <person name="Richards J.E."/>
            <person name="Wolf T.M."/>
        </authorList>
    </citation>
    <scope>NUCLEOTIDE SEQUENCE</scope>
    <source>
        <strain evidence="2">MNPRO001-30</strain>
        <tissue evidence="2">Meninges</tissue>
    </source>
</reference>
<evidence type="ECO:0000313" key="2">
    <source>
        <dbReference type="EMBL" id="KAJ1360237.1"/>
    </source>
</evidence>
<evidence type="ECO:0000256" key="1">
    <source>
        <dbReference type="SAM" id="SignalP"/>
    </source>
</evidence>
<keyword evidence="1" id="KW-0732">Signal</keyword>
<dbReference type="InterPro" id="IPR045860">
    <property type="entry name" value="Snake_toxin-like_sf"/>
</dbReference>
<dbReference type="EMBL" id="JAHQIW010003829">
    <property type="protein sequence ID" value="KAJ1360237.1"/>
    <property type="molecule type" value="Genomic_DNA"/>
</dbReference>
<dbReference type="Proteomes" id="UP001196413">
    <property type="component" value="Unassembled WGS sequence"/>
</dbReference>
<organism evidence="2 3">
    <name type="scientific">Parelaphostrongylus tenuis</name>
    <name type="common">Meningeal worm</name>
    <dbReference type="NCBI Taxonomy" id="148309"/>
    <lineage>
        <taxon>Eukaryota</taxon>
        <taxon>Metazoa</taxon>
        <taxon>Ecdysozoa</taxon>
        <taxon>Nematoda</taxon>
        <taxon>Chromadorea</taxon>
        <taxon>Rhabditida</taxon>
        <taxon>Rhabditina</taxon>
        <taxon>Rhabditomorpha</taxon>
        <taxon>Strongyloidea</taxon>
        <taxon>Metastrongylidae</taxon>
        <taxon>Parelaphostrongylus</taxon>
    </lineage>
</organism>
<name>A0AAD5QS48_PARTN</name>
<feature type="signal peptide" evidence="1">
    <location>
        <begin position="1"/>
        <end position="19"/>
    </location>
</feature>
<feature type="chain" id="PRO_5041936847" evidence="1">
    <location>
        <begin position="20"/>
        <end position="113"/>
    </location>
</feature>
<gene>
    <name evidence="2" type="ORF">KIN20_019162</name>
</gene>
<protein>
    <submittedName>
        <fullName evidence="2">Uncharacterized protein</fullName>
    </submittedName>
</protein>
<sequence length="113" mass="12128">MLSLRFFVVFFTLVAVAVAIKCYTETTTSNHKPKTNAVCTVGSKYCMKTKTEAAGKTVNSYSCGSSICTTDGCTNPQQGVTVCCCSKDLCNSASTLSLFFTAFPIVFAKLLLF</sequence>